<evidence type="ECO:0000256" key="2">
    <source>
        <dbReference type="ARBA" id="ARBA00023125"/>
    </source>
</evidence>
<reference evidence="5" key="1">
    <citation type="submission" date="2020-08" db="EMBL/GenBank/DDBJ databases">
        <title>Genome public.</title>
        <authorList>
            <person name="Liu C."/>
            <person name="Sun Q."/>
        </authorList>
    </citation>
    <scope>NUCLEOTIDE SEQUENCE</scope>
    <source>
        <strain evidence="5">NSJ-64</strain>
    </source>
</reference>
<evidence type="ECO:0000256" key="3">
    <source>
        <dbReference type="ARBA" id="ARBA00023163"/>
    </source>
</evidence>
<dbReference type="GO" id="GO:0000976">
    <property type="term" value="F:transcription cis-regulatory region binding"/>
    <property type="evidence" value="ECO:0007669"/>
    <property type="project" value="TreeGrafter"/>
</dbReference>
<dbReference type="PROSITE" id="PS50932">
    <property type="entry name" value="HTH_LACI_2"/>
    <property type="match status" value="1"/>
</dbReference>
<dbReference type="PROSITE" id="PS00356">
    <property type="entry name" value="HTH_LACI_1"/>
    <property type="match status" value="1"/>
</dbReference>
<evidence type="ECO:0000313" key="6">
    <source>
        <dbReference type="Proteomes" id="UP000623678"/>
    </source>
</evidence>
<dbReference type="PRINTS" id="PR00036">
    <property type="entry name" value="HTHLACI"/>
</dbReference>
<keyword evidence="2 5" id="KW-0238">DNA-binding</keyword>
<gene>
    <name evidence="5" type="ORF">H8705_07430</name>
</gene>
<dbReference type="RefSeq" id="WP_262395192.1">
    <property type="nucleotide sequence ID" value="NZ_JACRTD010000004.1"/>
</dbReference>
<feature type="domain" description="HTH lacI-type" evidence="4">
    <location>
        <begin position="8"/>
        <end position="63"/>
    </location>
</feature>
<dbReference type="Gene3D" id="1.10.260.40">
    <property type="entry name" value="lambda repressor-like DNA-binding domains"/>
    <property type="match status" value="1"/>
</dbReference>
<dbReference type="PANTHER" id="PTHR30146:SF109">
    <property type="entry name" value="HTH-TYPE TRANSCRIPTIONAL REGULATOR GALS"/>
    <property type="match status" value="1"/>
</dbReference>
<evidence type="ECO:0000313" key="5">
    <source>
        <dbReference type="EMBL" id="MBC8585412.1"/>
    </source>
</evidence>
<evidence type="ECO:0000259" key="4">
    <source>
        <dbReference type="PROSITE" id="PS50932"/>
    </source>
</evidence>
<keyword evidence="1" id="KW-0805">Transcription regulation</keyword>
<dbReference type="GO" id="GO:0003700">
    <property type="term" value="F:DNA-binding transcription factor activity"/>
    <property type="evidence" value="ECO:0007669"/>
    <property type="project" value="TreeGrafter"/>
</dbReference>
<name>A0A926ERR3_9FIRM</name>
<dbReference type="SUPFAM" id="SSF53822">
    <property type="entry name" value="Periplasmic binding protein-like I"/>
    <property type="match status" value="1"/>
</dbReference>
<dbReference type="Pfam" id="PF00356">
    <property type="entry name" value="LacI"/>
    <property type="match status" value="1"/>
</dbReference>
<dbReference type="InterPro" id="IPR001761">
    <property type="entry name" value="Peripla_BP/Lac1_sug-bd_dom"/>
</dbReference>
<dbReference type="CDD" id="cd01392">
    <property type="entry name" value="HTH_LacI"/>
    <property type="match status" value="1"/>
</dbReference>
<dbReference type="EMBL" id="JACRTD010000004">
    <property type="protein sequence ID" value="MBC8585412.1"/>
    <property type="molecule type" value="Genomic_DNA"/>
</dbReference>
<dbReference type="AlphaFoldDB" id="A0A926ERR3"/>
<accession>A0A926ERR3</accession>
<proteinExistence type="predicted"/>
<dbReference type="Pfam" id="PF00532">
    <property type="entry name" value="Peripla_BP_1"/>
    <property type="match status" value="1"/>
</dbReference>
<dbReference type="InterPro" id="IPR010982">
    <property type="entry name" value="Lambda_DNA-bd_dom_sf"/>
</dbReference>
<protein>
    <submittedName>
        <fullName evidence="5">LacI family DNA-binding transcriptional regulator</fullName>
    </submittedName>
</protein>
<dbReference type="InterPro" id="IPR000843">
    <property type="entry name" value="HTH_LacI"/>
</dbReference>
<dbReference type="InterPro" id="IPR028082">
    <property type="entry name" value="Peripla_BP_I"/>
</dbReference>
<dbReference type="SMART" id="SM00354">
    <property type="entry name" value="HTH_LACI"/>
    <property type="match status" value="1"/>
</dbReference>
<dbReference type="SUPFAM" id="SSF47413">
    <property type="entry name" value="lambda repressor-like DNA-binding domains"/>
    <property type="match status" value="1"/>
</dbReference>
<sequence length="348" mass="38944">MAKKTRGVTIPDIAKAAGVSTATVSRVLNGVDYPVRPELKERVLEVAKDLNYTPNIFGRMLKGGKSNDIGIIIPTLTNPFYAQVVSGIERECRKRGYNPIFCSSYSDPEKEREFIHLLMQKRVEGMLISTINQDSTFLKNVLKQQSNIVLFDQQTEDLPCDNISFDFFEGGKLAANYLIENGHRDIAFLTLSFVRKSRQSIYDGIKAAMKSHGLSLTKERTFILSIKNEYEDSIDEFENGRMLARQFIEANCPASAIIAINDITAFGIIREMSDHGVDIPGDISIIGFDNISTSAMINPPLTTINQPSFETGRLAARVLIEKIEQEIDMNSNLLLKPSVVERKSVKRI</sequence>
<comment type="caution">
    <text evidence="5">The sequence shown here is derived from an EMBL/GenBank/DDBJ whole genome shotgun (WGS) entry which is preliminary data.</text>
</comment>
<dbReference type="CDD" id="cd06267">
    <property type="entry name" value="PBP1_LacI_sugar_binding-like"/>
    <property type="match status" value="1"/>
</dbReference>
<dbReference type="Gene3D" id="3.40.50.2300">
    <property type="match status" value="2"/>
</dbReference>
<organism evidence="5 6">
    <name type="scientific">Youxingia wuxianensis</name>
    <dbReference type="NCBI Taxonomy" id="2763678"/>
    <lineage>
        <taxon>Bacteria</taxon>
        <taxon>Bacillati</taxon>
        <taxon>Bacillota</taxon>
        <taxon>Clostridia</taxon>
        <taxon>Eubacteriales</taxon>
        <taxon>Oscillospiraceae</taxon>
        <taxon>Youxingia</taxon>
    </lineage>
</organism>
<dbReference type="Proteomes" id="UP000623678">
    <property type="component" value="Unassembled WGS sequence"/>
</dbReference>
<keyword evidence="6" id="KW-1185">Reference proteome</keyword>
<dbReference type="PANTHER" id="PTHR30146">
    <property type="entry name" value="LACI-RELATED TRANSCRIPTIONAL REPRESSOR"/>
    <property type="match status" value="1"/>
</dbReference>
<evidence type="ECO:0000256" key="1">
    <source>
        <dbReference type="ARBA" id="ARBA00023015"/>
    </source>
</evidence>
<keyword evidence="3" id="KW-0804">Transcription</keyword>